<dbReference type="PANTHER" id="PTHR10466:SF0">
    <property type="entry name" value="PHOSPHOMANNOMUTASE"/>
    <property type="match status" value="1"/>
</dbReference>
<organism evidence="13 14">
    <name type="scientific">Nanchangia anserum</name>
    <dbReference type="NCBI Taxonomy" id="2692125"/>
    <lineage>
        <taxon>Bacteria</taxon>
        <taxon>Bacillati</taxon>
        <taxon>Actinomycetota</taxon>
        <taxon>Actinomycetes</taxon>
        <taxon>Actinomycetales</taxon>
        <taxon>Actinomycetaceae</taxon>
        <taxon>Nanchangia</taxon>
    </lineage>
</organism>
<dbReference type="GO" id="GO:0016791">
    <property type="term" value="F:phosphatase activity"/>
    <property type="evidence" value="ECO:0007669"/>
    <property type="project" value="UniProtKB-ARBA"/>
</dbReference>
<dbReference type="Gene3D" id="3.30.1240.20">
    <property type="match status" value="1"/>
</dbReference>
<evidence type="ECO:0000256" key="7">
    <source>
        <dbReference type="ARBA" id="ARBA00022723"/>
    </source>
</evidence>
<name>A0A8I0G9U6_9ACTO</name>
<feature type="binding site" evidence="12">
    <location>
        <position position="9"/>
    </location>
    <ligand>
        <name>Mg(2+)</name>
        <dbReference type="ChEBI" id="CHEBI:18420"/>
        <label>1</label>
    </ligand>
</feature>
<evidence type="ECO:0000256" key="3">
    <source>
        <dbReference type="ARBA" id="ARBA00009736"/>
    </source>
</evidence>
<protein>
    <recommendedName>
        <fullName evidence="5">phosphomannomutase</fullName>
        <ecNumber evidence="5">5.4.2.8</ecNumber>
    </recommendedName>
</protein>
<keyword evidence="14" id="KW-1185">Reference proteome</keyword>
<feature type="binding site" evidence="11">
    <location>
        <position position="127"/>
    </location>
    <ligand>
        <name>alpha-D-mannose 1-phosphate</name>
        <dbReference type="ChEBI" id="CHEBI:58409"/>
    </ligand>
</feature>
<proteinExistence type="inferred from homology"/>
<dbReference type="Gene3D" id="3.40.50.1000">
    <property type="entry name" value="HAD superfamily/HAD-like"/>
    <property type="match status" value="1"/>
</dbReference>
<keyword evidence="6" id="KW-0963">Cytoplasm</keyword>
<keyword evidence="9" id="KW-0413">Isomerase</keyword>
<dbReference type="NCBIfam" id="TIGR01484">
    <property type="entry name" value="HAD-SF-IIB"/>
    <property type="match status" value="1"/>
</dbReference>
<evidence type="ECO:0000256" key="12">
    <source>
        <dbReference type="PIRSR" id="PIRSR605002-3"/>
    </source>
</evidence>
<comment type="pathway">
    <text evidence="2">Nucleotide-sugar biosynthesis; GDP-alpha-D-mannose biosynthesis; alpha-D-mannose 1-phosphate from D-fructose 6-phosphate: step 2/2.</text>
</comment>
<dbReference type="SFLD" id="SFLDG01140">
    <property type="entry name" value="C2.B:_Phosphomannomutase_and_P"/>
    <property type="match status" value="1"/>
</dbReference>
<evidence type="ECO:0000256" key="11">
    <source>
        <dbReference type="PIRSR" id="PIRSR605002-2"/>
    </source>
</evidence>
<dbReference type="GO" id="GO:0006013">
    <property type="term" value="P:mannose metabolic process"/>
    <property type="evidence" value="ECO:0007669"/>
    <property type="project" value="TreeGrafter"/>
</dbReference>
<keyword evidence="8 12" id="KW-0460">Magnesium</keyword>
<comment type="similarity">
    <text evidence="3">Belongs to the eukaryotic PMM family.</text>
</comment>
<dbReference type="InterPro" id="IPR005002">
    <property type="entry name" value="PMM"/>
</dbReference>
<feature type="binding site" evidence="12">
    <location>
        <position position="211"/>
    </location>
    <ligand>
        <name>Mg(2+)</name>
        <dbReference type="ChEBI" id="CHEBI:18420"/>
        <label>1</label>
    </ligand>
</feature>
<dbReference type="SFLD" id="SFLDS00003">
    <property type="entry name" value="Haloacid_Dehalogenase"/>
    <property type="match status" value="1"/>
</dbReference>
<dbReference type="RefSeq" id="WP_191070953.1">
    <property type="nucleotide sequence ID" value="NZ_CP060506.1"/>
</dbReference>
<dbReference type="AlphaFoldDB" id="A0A8I0G9U6"/>
<evidence type="ECO:0000256" key="8">
    <source>
        <dbReference type="ARBA" id="ARBA00022842"/>
    </source>
</evidence>
<dbReference type="InterPro" id="IPR036412">
    <property type="entry name" value="HAD-like_sf"/>
</dbReference>
<dbReference type="GO" id="GO:0046872">
    <property type="term" value="F:metal ion binding"/>
    <property type="evidence" value="ECO:0007669"/>
    <property type="project" value="UniProtKB-KW"/>
</dbReference>
<comment type="subcellular location">
    <subcellularLocation>
        <location evidence="1">Cytoplasm</location>
    </subcellularLocation>
</comment>
<dbReference type="GO" id="GO:0004615">
    <property type="term" value="F:phosphomannomutase activity"/>
    <property type="evidence" value="ECO:0007669"/>
    <property type="project" value="UniProtKB-EC"/>
</dbReference>
<feature type="active site" description="Proton donor/acceptor" evidence="10">
    <location>
        <position position="11"/>
    </location>
</feature>
<comment type="subunit">
    <text evidence="4">Homodimer.</text>
</comment>
<dbReference type="GO" id="GO:0009298">
    <property type="term" value="P:GDP-mannose biosynthetic process"/>
    <property type="evidence" value="ECO:0007669"/>
    <property type="project" value="UniProtKB-UniPathway"/>
</dbReference>
<keyword evidence="7 12" id="KW-0479">Metal-binding</keyword>
<dbReference type="Proteomes" id="UP000627538">
    <property type="component" value="Unassembled WGS sequence"/>
</dbReference>
<dbReference type="EC" id="5.4.2.8" evidence="5"/>
<reference evidence="13 14" key="1">
    <citation type="submission" date="2020-08" db="EMBL/GenBank/DDBJ databases">
        <title>Winkia gen. nov., sp. nov., isolated from faeces of the Anser albifrons in China.</title>
        <authorList>
            <person name="Liu Q."/>
        </authorList>
    </citation>
    <scope>NUCLEOTIDE SEQUENCE [LARGE SCALE GENOMIC DNA]</scope>
    <source>
        <strain evidence="13 14">C62</strain>
    </source>
</reference>
<dbReference type="UniPathway" id="UPA00126">
    <property type="reaction ID" value="UER00424"/>
</dbReference>
<feature type="binding site" evidence="11">
    <location>
        <position position="180"/>
    </location>
    <ligand>
        <name>alpha-D-mannose 1-phosphate</name>
        <dbReference type="ChEBI" id="CHEBI:58409"/>
    </ligand>
</feature>
<comment type="cofactor">
    <cofactor evidence="12">
        <name>Mg(2+)</name>
        <dbReference type="ChEBI" id="CHEBI:18420"/>
    </cofactor>
</comment>
<evidence type="ECO:0000313" key="14">
    <source>
        <dbReference type="Proteomes" id="UP000627538"/>
    </source>
</evidence>
<dbReference type="Pfam" id="PF03332">
    <property type="entry name" value="PMM"/>
    <property type="match status" value="1"/>
</dbReference>
<gene>
    <name evidence="13" type="ORF">H8R10_01190</name>
</gene>
<feature type="binding site" evidence="12">
    <location>
        <position position="11"/>
    </location>
    <ligand>
        <name>Mg(2+)</name>
        <dbReference type="ChEBI" id="CHEBI:18420"/>
        <label>1</label>
    </ligand>
</feature>
<dbReference type="InterPro" id="IPR043169">
    <property type="entry name" value="PMM_cap"/>
</dbReference>
<accession>A0A8I0G9U6</accession>
<dbReference type="PANTHER" id="PTHR10466">
    <property type="entry name" value="PHOSPHOMANNOMUTASE"/>
    <property type="match status" value="1"/>
</dbReference>
<feature type="active site" description="Nucleophile" evidence="10">
    <location>
        <position position="9"/>
    </location>
</feature>
<sequence>MLPALVAFDLDDTLTASKATIDPEMAALFADLAERTQVAIISGGMLSQFQRQVLDHVSLSERAREHLHLLPTCGTRYVRWRGDRWQELRAVSLTPDQVEAACAAIERRAREQGIWEDETWGPAIENRGSQITYSALGQSAPGERKAAWDPDGGKRARLARAVGADLPELSVRSGGATSVDITLAGIDKAYGMRHLLADAGLDPDDVVFFGDRLDPDGNDYPVLSTGVTCREVTNPADTAAQLRALLGVAGSQ</sequence>
<evidence type="ECO:0000256" key="2">
    <source>
        <dbReference type="ARBA" id="ARBA00004699"/>
    </source>
</evidence>
<dbReference type="InterPro" id="IPR006379">
    <property type="entry name" value="HAD-SF_hydro_IIB"/>
</dbReference>
<dbReference type="GO" id="GO:0005829">
    <property type="term" value="C:cytosol"/>
    <property type="evidence" value="ECO:0007669"/>
    <property type="project" value="TreeGrafter"/>
</dbReference>
<comment type="caution">
    <text evidence="13">The sequence shown here is derived from an EMBL/GenBank/DDBJ whole genome shotgun (WGS) entry which is preliminary data.</text>
</comment>
<dbReference type="EMBL" id="JACRUO010000001">
    <property type="protein sequence ID" value="MBD3688858.1"/>
    <property type="molecule type" value="Genomic_DNA"/>
</dbReference>
<evidence type="ECO:0000256" key="1">
    <source>
        <dbReference type="ARBA" id="ARBA00004496"/>
    </source>
</evidence>
<feature type="binding site" evidence="11">
    <location>
        <position position="178"/>
    </location>
    <ligand>
        <name>alpha-D-mannose 1-phosphate</name>
        <dbReference type="ChEBI" id="CHEBI:58409"/>
    </ligand>
</feature>
<dbReference type="SUPFAM" id="SSF56784">
    <property type="entry name" value="HAD-like"/>
    <property type="match status" value="1"/>
</dbReference>
<evidence type="ECO:0000256" key="5">
    <source>
        <dbReference type="ARBA" id="ARBA00012730"/>
    </source>
</evidence>
<dbReference type="InterPro" id="IPR023214">
    <property type="entry name" value="HAD_sf"/>
</dbReference>
<evidence type="ECO:0000256" key="6">
    <source>
        <dbReference type="ARBA" id="ARBA00022490"/>
    </source>
</evidence>
<evidence type="ECO:0000256" key="9">
    <source>
        <dbReference type="ARBA" id="ARBA00023235"/>
    </source>
</evidence>
<keyword evidence="13" id="KW-0378">Hydrolase</keyword>
<dbReference type="SFLD" id="SFLDG01143">
    <property type="entry name" value="C2.B.3:_Phosphomannomutase_Lik"/>
    <property type="match status" value="1"/>
</dbReference>
<evidence type="ECO:0000313" key="13">
    <source>
        <dbReference type="EMBL" id="MBD3688858.1"/>
    </source>
</evidence>
<evidence type="ECO:0000256" key="4">
    <source>
        <dbReference type="ARBA" id="ARBA00011738"/>
    </source>
</evidence>
<evidence type="ECO:0000256" key="10">
    <source>
        <dbReference type="PIRSR" id="PIRSR605002-1"/>
    </source>
</evidence>
<dbReference type="GO" id="GO:0006487">
    <property type="term" value="P:protein N-linked glycosylation"/>
    <property type="evidence" value="ECO:0007669"/>
    <property type="project" value="TreeGrafter"/>
</dbReference>